<evidence type="ECO:0000256" key="6">
    <source>
        <dbReference type="SAM" id="SignalP"/>
    </source>
</evidence>
<dbReference type="GO" id="GO:0006826">
    <property type="term" value="P:iron ion transport"/>
    <property type="evidence" value="ECO:0007669"/>
    <property type="project" value="InterPro"/>
</dbReference>
<dbReference type="RefSeq" id="WP_116384962.1">
    <property type="nucleotide sequence ID" value="NZ_LS483234.1"/>
</dbReference>
<dbReference type="Pfam" id="PF00756">
    <property type="entry name" value="Esterase"/>
    <property type="match status" value="1"/>
</dbReference>
<keyword evidence="2" id="KW-0963">Cytoplasm</keyword>
<dbReference type="InterPro" id="IPR021764">
    <property type="entry name" value="Enterochelin_esterase_N"/>
</dbReference>
<dbReference type="SUPFAM" id="SSF81296">
    <property type="entry name" value="E set domains"/>
    <property type="match status" value="1"/>
</dbReference>
<protein>
    <recommendedName>
        <fullName evidence="7">Enterochelin esterase N-terminal domain-containing protein</fullName>
    </recommendedName>
</protein>
<proteinExistence type="inferred from homology"/>
<comment type="subcellular location">
    <subcellularLocation>
        <location evidence="1">Cytoplasm</location>
    </subcellularLocation>
</comment>
<dbReference type="PANTHER" id="PTHR48098:SF3">
    <property type="entry name" value="IRON(III) ENTEROBACTIN ESTERASE"/>
    <property type="match status" value="1"/>
</dbReference>
<comment type="similarity">
    <text evidence="4">Belongs to the Fes family.</text>
</comment>
<dbReference type="PANTHER" id="PTHR48098">
    <property type="entry name" value="ENTEROCHELIN ESTERASE-RELATED"/>
    <property type="match status" value="1"/>
</dbReference>
<evidence type="ECO:0000256" key="4">
    <source>
        <dbReference type="ARBA" id="ARBA00024201"/>
    </source>
</evidence>
<feature type="signal peptide" evidence="6">
    <location>
        <begin position="1"/>
        <end position="26"/>
    </location>
</feature>
<evidence type="ECO:0000256" key="2">
    <source>
        <dbReference type="ARBA" id="ARBA00022490"/>
    </source>
</evidence>
<dbReference type="Pfam" id="PF11806">
    <property type="entry name" value="Enterochelin_N"/>
    <property type="match status" value="1"/>
</dbReference>
<dbReference type="EMBL" id="OVTA01000037">
    <property type="protein sequence ID" value="SPR99997.1"/>
    <property type="molecule type" value="Genomic_DNA"/>
</dbReference>
<dbReference type="GO" id="GO:0005737">
    <property type="term" value="C:cytoplasm"/>
    <property type="evidence" value="ECO:0007669"/>
    <property type="project" value="UniProtKB-SubCell"/>
</dbReference>
<dbReference type="Proteomes" id="UP000256805">
    <property type="component" value="Unassembled WGS sequence"/>
</dbReference>
<dbReference type="AlphaFoldDB" id="A0A375J4I2"/>
<evidence type="ECO:0000256" key="1">
    <source>
        <dbReference type="ARBA" id="ARBA00004496"/>
    </source>
</evidence>
<keyword evidence="6" id="KW-0732">Signal</keyword>
<evidence type="ECO:0000256" key="5">
    <source>
        <dbReference type="SAM" id="MobiDB-lite"/>
    </source>
</evidence>
<name>A0A375J4I2_9BURK</name>
<dbReference type="InterPro" id="IPR050583">
    <property type="entry name" value="Mycobacterial_A85_antigen"/>
</dbReference>
<dbReference type="GO" id="GO:0008849">
    <property type="term" value="F:enterochelin esterase activity"/>
    <property type="evidence" value="ECO:0007669"/>
    <property type="project" value="InterPro"/>
</dbReference>
<reference evidence="8 9" key="1">
    <citation type="submission" date="2018-01" db="EMBL/GenBank/DDBJ databases">
        <authorList>
            <person name="Gaut B.S."/>
            <person name="Morton B.R."/>
            <person name="Clegg M.T."/>
            <person name="Duvall M.R."/>
        </authorList>
    </citation>
    <scope>NUCLEOTIDE SEQUENCE [LARGE SCALE GENOMIC DNA]</scope>
    <source>
        <strain evidence="8">Cupriavidus taiwanensis cmp 52</strain>
    </source>
</reference>
<evidence type="ECO:0000313" key="8">
    <source>
        <dbReference type="EMBL" id="SPR99997.1"/>
    </source>
</evidence>
<evidence type="ECO:0000313" key="9">
    <source>
        <dbReference type="Proteomes" id="UP000256805"/>
    </source>
</evidence>
<organism evidence="8 9">
    <name type="scientific">Cupriavidus taiwanensis</name>
    <dbReference type="NCBI Taxonomy" id="164546"/>
    <lineage>
        <taxon>Bacteria</taxon>
        <taxon>Pseudomonadati</taxon>
        <taxon>Pseudomonadota</taxon>
        <taxon>Betaproteobacteria</taxon>
        <taxon>Burkholderiales</taxon>
        <taxon>Burkholderiaceae</taxon>
        <taxon>Cupriavidus</taxon>
    </lineage>
</organism>
<dbReference type="SUPFAM" id="SSF53474">
    <property type="entry name" value="alpha/beta-Hydrolases"/>
    <property type="match status" value="1"/>
</dbReference>
<feature type="domain" description="Enterochelin esterase N-terminal" evidence="7">
    <location>
        <begin position="201"/>
        <end position="307"/>
    </location>
</feature>
<dbReference type="InterPro" id="IPR000801">
    <property type="entry name" value="Esterase-like"/>
</dbReference>
<evidence type="ECO:0000259" key="7">
    <source>
        <dbReference type="Pfam" id="PF11806"/>
    </source>
</evidence>
<dbReference type="Gene3D" id="3.40.50.1820">
    <property type="entry name" value="alpha/beta hydrolase"/>
    <property type="match status" value="1"/>
</dbReference>
<keyword evidence="3" id="KW-0378">Hydrolase</keyword>
<dbReference type="GO" id="GO:0005506">
    <property type="term" value="F:iron ion binding"/>
    <property type="evidence" value="ECO:0007669"/>
    <property type="project" value="InterPro"/>
</dbReference>
<gene>
    <name evidence="8" type="ORF">CBM2634_B140009</name>
</gene>
<dbReference type="Gene3D" id="2.60.40.10">
    <property type="entry name" value="Immunoglobulins"/>
    <property type="match status" value="1"/>
</dbReference>
<feature type="region of interest" description="Disordered" evidence="5">
    <location>
        <begin position="572"/>
        <end position="591"/>
    </location>
</feature>
<dbReference type="InterPro" id="IPR013783">
    <property type="entry name" value="Ig-like_fold"/>
</dbReference>
<feature type="chain" id="PRO_5017068943" description="Enterochelin esterase N-terminal domain-containing protein" evidence="6">
    <location>
        <begin position="27"/>
        <end position="591"/>
    </location>
</feature>
<accession>A0A375J4I2</accession>
<dbReference type="InterPro" id="IPR029058">
    <property type="entry name" value="AB_hydrolase_fold"/>
</dbReference>
<dbReference type="InterPro" id="IPR014756">
    <property type="entry name" value="Ig_E-set"/>
</dbReference>
<sequence>MRPPVLIRRRVARLSVSLLLSLAAIAAPAAASDPTLAVGQPAHGVWQPGAPLHYTLSLQAGDVVRGVLDGPAATLDLADSGGKPVRRLLGPTTLSRSFLFVAPGSGAYRLTVSGDHADVPGAVGGRPWPGAPYALRIDEIVPRAAQHAPADLPDSPTLRALAQTLASGGNTQAFWQDMARRGTPLVEPLPAAGSGQEAMVRVTFLWRGARDNVRLLGSPAGDHDPLLRLADSDVWYRSYRVPATTRMSYQLAPDVPVLDQPAPQRRRAILATVQRDPLNPRTFPDQGADPFQLKSVLELPAAPPQPWLAPRAGVPAGTVTPYRLDSRILGEARDIYVYRPARARPTATLVLFDAHAYLSLVPTPTLLDNLIDAGLLPPVAALIVANPGAAARAAQLPPNPAFADFLANELMPWAATLGLSAPAERTVVAGSSYGGLAAAYAGLRHPERFGLVLSQSGSFWWGPGGAPDQPPRQPQWLIREYAASPRLPLRFYLEAGRFEDGRGAVNILTTTRHMRDVLGAKGYPVVHAEHASGHDYLQWRGTLACGLIALLGRPERVDAEVASACPALREGTSAAMPDADKRPAPGVTPRG</sequence>
<evidence type="ECO:0000256" key="3">
    <source>
        <dbReference type="ARBA" id="ARBA00022801"/>
    </source>
</evidence>